<dbReference type="SMART" id="SM00338">
    <property type="entry name" value="BRLZ"/>
    <property type="match status" value="1"/>
</dbReference>
<keyword evidence="4" id="KW-0238">DNA-binding</keyword>
<feature type="coiled-coil region" evidence="7">
    <location>
        <begin position="158"/>
        <end position="185"/>
    </location>
</feature>
<evidence type="ECO:0000259" key="9">
    <source>
        <dbReference type="PROSITE" id="PS50217"/>
    </source>
</evidence>
<feature type="compositionally biased region" description="Basic and acidic residues" evidence="8">
    <location>
        <begin position="116"/>
        <end position="130"/>
    </location>
</feature>
<comment type="similarity">
    <text evidence="2">Belongs to the bZIP family. NFIL3 subfamily.</text>
</comment>
<proteinExistence type="inferred from homology"/>
<evidence type="ECO:0000256" key="8">
    <source>
        <dbReference type="SAM" id="MobiDB-lite"/>
    </source>
</evidence>
<sequence>MRLTLECMQQLLQQDKEARQEKAECSAESNFKAFREVPSENTKEDKSDNLSLFPSRENERSFRHLIPKQIFSQNNNLLPYRPLELLHRDSVAARLSLDSAVSPTLSNGNLRKQRSEKRPIPEEQKDDKYFERRRRNNQAAKKSRDARKIREDQIALKATILEHENALLRAQVVTLREEASSLRQMLLQRKPFDHLPPTSHSPLCVITQ</sequence>
<evidence type="ECO:0000256" key="4">
    <source>
        <dbReference type="ARBA" id="ARBA00023125"/>
    </source>
</evidence>
<dbReference type="PANTHER" id="PTHR11988">
    <property type="entry name" value="THYROTROPH EMBRYONIC FACTOR RELATED"/>
    <property type="match status" value="1"/>
</dbReference>
<dbReference type="GO" id="GO:0005634">
    <property type="term" value="C:nucleus"/>
    <property type="evidence" value="ECO:0007669"/>
    <property type="project" value="UniProtKB-SubCell"/>
</dbReference>
<keyword evidence="5" id="KW-0804">Transcription</keyword>
<dbReference type="AlphaFoldDB" id="A0AAR5Q8I0"/>
<evidence type="ECO:0000256" key="3">
    <source>
        <dbReference type="ARBA" id="ARBA00023015"/>
    </source>
</evidence>
<reference evidence="11" key="1">
    <citation type="journal article" date="2013" name="Genome Biol.">
        <title>Draft genome of the mountain pine beetle, Dendroctonus ponderosae Hopkins, a major forest pest.</title>
        <authorList>
            <person name="Keeling C.I."/>
            <person name="Yuen M.M."/>
            <person name="Liao N.Y."/>
            <person name="Docking T.R."/>
            <person name="Chan S.K."/>
            <person name="Taylor G.A."/>
            <person name="Palmquist D.L."/>
            <person name="Jackman S.D."/>
            <person name="Nguyen A."/>
            <person name="Li M."/>
            <person name="Henderson H."/>
            <person name="Janes J.K."/>
            <person name="Zhao Y."/>
            <person name="Pandoh P."/>
            <person name="Moore R."/>
            <person name="Sperling F.A."/>
            <person name="Huber D.P."/>
            <person name="Birol I."/>
            <person name="Jones S.J."/>
            <person name="Bohlmann J."/>
        </authorList>
    </citation>
    <scope>NUCLEOTIDE SEQUENCE</scope>
</reference>
<evidence type="ECO:0000256" key="2">
    <source>
        <dbReference type="ARBA" id="ARBA00006079"/>
    </source>
</evidence>
<evidence type="ECO:0000256" key="6">
    <source>
        <dbReference type="ARBA" id="ARBA00023242"/>
    </source>
</evidence>
<evidence type="ECO:0000313" key="11">
    <source>
        <dbReference type="Proteomes" id="UP000019118"/>
    </source>
</evidence>
<organism evidence="10 11">
    <name type="scientific">Dendroctonus ponderosae</name>
    <name type="common">Mountain pine beetle</name>
    <dbReference type="NCBI Taxonomy" id="77166"/>
    <lineage>
        <taxon>Eukaryota</taxon>
        <taxon>Metazoa</taxon>
        <taxon>Ecdysozoa</taxon>
        <taxon>Arthropoda</taxon>
        <taxon>Hexapoda</taxon>
        <taxon>Insecta</taxon>
        <taxon>Pterygota</taxon>
        <taxon>Neoptera</taxon>
        <taxon>Endopterygota</taxon>
        <taxon>Coleoptera</taxon>
        <taxon>Polyphaga</taxon>
        <taxon>Cucujiformia</taxon>
        <taxon>Curculionidae</taxon>
        <taxon>Scolytinae</taxon>
        <taxon>Dendroctonus</taxon>
    </lineage>
</organism>
<keyword evidence="11" id="KW-1185">Reference proteome</keyword>
<dbReference type="GO" id="GO:0000978">
    <property type="term" value="F:RNA polymerase II cis-regulatory region sequence-specific DNA binding"/>
    <property type="evidence" value="ECO:0007669"/>
    <property type="project" value="TreeGrafter"/>
</dbReference>
<feature type="domain" description="BZIP" evidence="9">
    <location>
        <begin position="126"/>
        <end position="189"/>
    </location>
</feature>
<dbReference type="InterPro" id="IPR046347">
    <property type="entry name" value="bZIP_sf"/>
</dbReference>
<comment type="subcellular location">
    <subcellularLocation>
        <location evidence="1">Nucleus</location>
    </subcellularLocation>
</comment>
<dbReference type="CDD" id="cd14695">
    <property type="entry name" value="bZIP_HLF"/>
    <property type="match status" value="1"/>
</dbReference>
<keyword evidence="7" id="KW-0175">Coiled coil</keyword>
<evidence type="ECO:0000256" key="1">
    <source>
        <dbReference type="ARBA" id="ARBA00004123"/>
    </source>
</evidence>
<dbReference type="PROSITE" id="PS50217">
    <property type="entry name" value="BZIP"/>
    <property type="match status" value="1"/>
</dbReference>
<dbReference type="Proteomes" id="UP000019118">
    <property type="component" value="Unassembled WGS sequence"/>
</dbReference>
<feature type="region of interest" description="Disordered" evidence="8">
    <location>
        <begin position="102"/>
        <end position="148"/>
    </location>
</feature>
<evidence type="ECO:0000256" key="5">
    <source>
        <dbReference type="ARBA" id="ARBA00023163"/>
    </source>
</evidence>
<keyword evidence="3" id="KW-0805">Transcription regulation</keyword>
<dbReference type="InterPro" id="IPR004827">
    <property type="entry name" value="bZIP"/>
</dbReference>
<evidence type="ECO:0000256" key="7">
    <source>
        <dbReference type="SAM" id="Coils"/>
    </source>
</evidence>
<dbReference type="PANTHER" id="PTHR11988:SF55">
    <property type="entry name" value="BZIP DOMAIN-CONTAINING PROTEIN"/>
    <property type="match status" value="1"/>
</dbReference>
<dbReference type="GO" id="GO:0000981">
    <property type="term" value="F:DNA-binding transcription factor activity, RNA polymerase II-specific"/>
    <property type="evidence" value="ECO:0007669"/>
    <property type="project" value="TreeGrafter"/>
</dbReference>
<reference evidence="10" key="2">
    <citation type="submission" date="2024-08" db="UniProtKB">
        <authorList>
            <consortium name="EnsemblMetazoa"/>
        </authorList>
    </citation>
    <scope>IDENTIFICATION</scope>
</reference>
<name>A0AAR5Q8I0_DENPD</name>
<dbReference type="InterPro" id="IPR040223">
    <property type="entry name" value="PAR_bZIP"/>
</dbReference>
<dbReference type="EnsemblMetazoa" id="XM_019913978.1">
    <property type="protein sequence ID" value="XP_019769537.1"/>
    <property type="gene ID" value="LOC109544004"/>
</dbReference>
<accession>A0AAR5Q8I0</accession>
<keyword evidence="6" id="KW-0539">Nucleus</keyword>
<dbReference type="FunFam" id="1.20.5.170:FF:000025">
    <property type="entry name" value="nuclear factor interleukin-3-regulated protein-like"/>
    <property type="match status" value="1"/>
</dbReference>
<dbReference type="Pfam" id="PF07716">
    <property type="entry name" value="bZIP_2"/>
    <property type="match status" value="1"/>
</dbReference>
<dbReference type="Gene3D" id="1.20.5.170">
    <property type="match status" value="1"/>
</dbReference>
<dbReference type="SUPFAM" id="SSF57959">
    <property type="entry name" value="Leucine zipper domain"/>
    <property type="match status" value="1"/>
</dbReference>
<protein>
    <recommendedName>
        <fullName evidence="9">BZIP domain-containing protein</fullName>
    </recommendedName>
</protein>
<evidence type="ECO:0000313" key="10">
    <source>
        <dbReference type="EnsemblMetazoa" id="XP_019769537.1"/>
    </source>
</evidence>